<accession>A0ABQ4CI04</accession>
<sequence length="206" mass="21653">MGTEPTLPLPGAGAPGQFPPPTDPWSTPDLGPLPDPTSDPGPVYAPPPGPAGAPPHQTSAPPHQTSAPPHPTSVPPVAQSSPAGPYPPGDGTVVAQIGEIRVTSQLVHTPAGTFPLAGSSWQVNDFWQTTQKTPTWAVLVAIFGFCVLTVFSLLFLLVKETVYSGTVQVVVTNDRHQYVARIGVADQQQVHYVHQQVNYVRALAAL</sequence>
<gene>
    <name evidence="3" type="ORF">Asi02nite_04380</name>
</gene>
<feature type="region of interest" description="Disordered" evidence="1">
    <location>
        <begin position="1"/>
        <end position="92"/>
    </location>
</feature>
<feature type="transmembrane region" description="Helical" evidence="2">
    <location>
        <begin position="136"/>
        <end position="158"/>
    </location>
</feature>
<name>A0ABQ4CI04_9ACTN</name>
<dbReference type="Proteomes" id="UP000604117">
    <property type="component" value="Unassembled WGS sequence"/>
</dbReference>
<feature type="compositionally biased region" description="Polar residues" evidence="1">
    <location>
        <begin position="56"/>
        <end position="67"/>
    </location>
</feature>
<evidence type="ECO:0000256" key="1">
    <source>
        <dbReference type="SAM" id="MobiDB-lite"/>
    </source>
</evidence>
<evidence type="ECO:0000313" key="3">
    <source>
        <dbReference type="EMBL" id="GIF70920.1"/>
    </source>
</evidence>
<proteinExistence type="predicted"/>
<reference evidence="3 4" key="1">
    <citation type="submission" date="2021-01" db="EMBL/GenBank/DDBJ databases">
        <title>Whole genome shotgun sequence of Asanoa siamensis NBRC 107932.</title>
        <authorList>
            <person name="Komaki H."/>
            <person name="Tamura T."/>
        </authorList>
    </citation>
    <scope>NUCLEOTIDE SEQUENCE [LARGE SCALE GENOMIC DNA]</scope>
    <source>
        <strain evidence="3 4">NBRC 107932</strain>
    </source>
</reference>
<keyword evidence="4" id="KW-1185">Reference proteome</keyword>
<keyword evidence="2" id="KW-0812">Transmembrane</keyword>
<dbReference type="EMBL" id="BONE01000002">
    <property type="protein sequence ID" value="GIF70920.1"/>
    <property type="molecule type" value="Genomic_DNA"/>
</dbReference>
<comment type="caution">
    <text evidence="3">The sequence shown here is derived from an EMBL/GenBank/DDBJ whole genome shotgun (WGS) entry which is preliminary data.</text>
</comment>
<dbReference type="RefSeq" id="WP_239126412.1">
    <property type="nucleotide sequence ID" value="NZ_BONE01000002.1"/>
</dbReference>
<feature type="compositionally biased region" description="Low complexity" evidence="1">
    <location>
        <begin position="1"/>
        <end position="16"/>
    </location>
</feature>
<organism evidence="3 4">
    <name type="scientific">Asanoa siamensis</name>
    <dbReference type="NCBI Taxonomy" id="926357"/>
    <lineage>
        <taxon>Bacteria</taxon>
        <taxon>Bacillati</taxon>
        <taxon>Actinomycetota</taxon>
        <taxon>Actinomycetes</taxon>
        <taxon>Micromonosporales</taxon>
        <taxon>Micromonosporaceae</taxon>
        <taxon>Asanoa</taxon>
    </lineage>
</organism>
<feature type="compositionally biased region" description="Pro residues" evidence="1">
    <location>
        <begin position="31"/>
        <end position="53"/>
    </location>
</feature>
<protein>
    <submittedName>
        <fullName evidence="3">Uncharacterized protein</fullName>
    </submittedName>
</protein>
<evidence type="ECO:0000313" key="4">
    <source>
        <dbReference type="Proteomes" id="UP000604117"/>
    </source>
</evidence>
<keyword evidence="2" id="KW-1133">Transmembrane helix</keyword>
<evidence type="ECO:0000256" key="2">
    <source>
        <dbReference type="SAM" id="Phobius"/>
    </source>
</evidence>
<keyword evidence="2" id="KW-0472">Membrane</keyword>